<dbReference type="Gene3D" id="3.40.50.720">
    <property type="entry name" value="NAD(P)-binding Rossmann-like Domain"/>
    <property type="match status" value="1"/>
</dbReference>
<keyword evidence="3" id="KW-1185">Reference proteome</keyword>
<dbReference type="SUPFAM" id="SSF51735">
    <property type="entry name" value="NAD(P)-binding Rossmann-fold domains"/>
    <property type="match status" value="1"/>
</dbReference>
<dbReference type="PANTHER" id="PTHR43157">
    <property type="entry name" value="PHOSPHATIDYLINOSITOL-GLYCAN BIOSYNTHESIS CLASS F PROTEIN-RELATED"/>
    <property type="match status" value="1"/>
</dbReference>
<evidence type="ECO:0000313" key="3">
    <source>
        <dbReference type="Proteomes" id="UP001331761"/>
    </source>
</evidence>
<dbReference type="AlphaFoldDB" id="A0AAN8IPB8"/>
<evidence type="ECO:0000313" key="2">
    <source>
        <dbReference type="EMBL" id="KAK5981854.1"/>
    </source>
</evidence>
<name>A0AAN8IPB8_TRICO</name>
<dbReference type="Proteomes" id="UP001331761">
    <property type="component" value="Unassembled WGS sequence"/>
</dbReference>
<dbReference type="PANTHER" id="PTHR43157:SF31">
    <property type="entry name" value="PHOSPHATIDYLINOSITOL-GLYCAN BIOSYNTHESIS CLASS F PROTEIN"/>
    <property type="match status" value="1"/>
</dbReference>
<keyword evidence="1" id="KW-0560">Oxidoreductase</keyword>
<proteinExistence type="predicted"/>
<dbReference type="GO" id="GO:0016491">
    <property type="term" value="F:oxidoreductase activity"/>
    <property type="evidence" value="ECO:0007669"/>
    <property type="project" value="UniProtKB-KW"/>
</dbReference>
<dbReference type="InterPro" id="IPR002347">
    <property type="entry name" value="SDR_fam"/>
</dbReference>
<dbReference type="EMBL" id="WIXE01005829">
    <property type="protein sequence ID" value="KAK5981854.1"/>
    <property type="molecule type" value="Genomic_DNA"/>
</dbReference>
<organism evidence="2 3">
    <name type="scientific">Trichostrongylus colubriformis</name>
    <name type="common">Black scour worm</name>
    <dbReference type="NCBI Taxonomy" id="6319"/>
    <lineage>
        <taxon>Eukaryota</taxon>
        <taxon>Metazoa</taxon>
        <taxon>Ecdysozoa</taxon>
        <taxon>Nematoda</taxon>
        <taxon>Chromadorea</taxon>
        <taxon>Rhabditida</taxon>
        <taxon>Rhabditina</taxon>
        <taxon>Rhabditomorpha</taxon>
        <taxon>Strongyloidea</taxon>
        <taxon>Trichostrongylidae</taxon>
        <taxon>Trichostrongylus</taxon>
    </lineage>
</organism>
<evidence type="ECO:0000256" key="1">
    <source>
        <dbReference type="ARBA" id="ARBA00023002"/>
    </source>
</evidence>
<accession>A0AAN8IPB8</accession>
<dbReference type="InterPro" id="IPR036291">
    <property type="entry name" value="NAD(P)-bd_dom_sf"/>
</dbReference>
<reference evidence="2 3" key="1">
    <citation type="submission" date="2019-10" db="EMBL/GenBank/DDBJ databases">
        <title>Assembly and Annotation for the nematode Trichostrongylus colubriformis.</title>
        <authorList>
            <person name="Martin J."/>
        </authorList>
    </citation>
    <scope>NUCLEOTIDE SEQUENCE [LARGE SCALE GENOMIC DNA]</scope>
    <source>
        <strain evidence="2">G859</strain>
        <tissue evidence="2">Whole worm</tissue>
    </source>
</reference>
<sequence>MYSFFSRFRKFFKGAQFKERVSAKGLVAVVTGANSGIGLETVRGLNLAKAKMGCDSTRLINLRCDLADFSSVRECANEILKAEDKIDILINNAGVMFYPKYEKTVDGHEMTWQSNHLGHFLLTHLLL</sequence>
<feature type="non-terminal residue" evidence="2">
    <location>
        <position position="127"/>
    </location>
</feature>
<gene>
    <name evidence="2" type="ORF">GCK32_018483</name>
</gene>
<dbReference type="PRINTS" id="PR00081">
    <property type="entry name" value="GDHRDH"/>
</dbReference>
<dbReference type="Pfam" id="PF00106">
    <property type="entry name" value="adh_short"/>
    <property type="match status" value="1"/>
</dbReference>
<protein>
    <submittedName>
        <fullName evidence="2">Uncharacterized protein</fullName>
    </submittedName>
</protein>
<comment type="caution">
    <text evidence="2">The sequence shown here is derived from an EMBL/GenBank/DDBJ whole genome shotgun (WGS) entry which is preliminary data.</text>
</comment>